<comment type="catalytic activity">
    <reaction evidence="3">
        <text>L-seryl-[protein] + ATP = O-phospho-L-seryl-[protein] + ADP + H(+)</text>
        <dbReference type="Rhea" id="RHEA:17989"/>
        <dbReference type="Rhea" id="RHEA-COMP:9863"/>
        <dbReference type="Rhea" id="RHEA-COMP:11604"/>
        <dbReference type="ChEBI" id="CHEBI:15378"/>
        <dbReference type="ChEBI" id="CHEBI:29999"/>
        <dbReference type="ChEBI" id="CHEBI:30616"/>
        <dbReference type="ChEBI" id="CHEBI:83421"/>
        <dbReference type="ChEBI" id="CHEBI:456216"/>
        <dbReference type="EC" id="2.7.11.1"/>
    </reaction>
</comment>
<dbReference type="InterPro" id="IPR011009">
    <property type="entry name" value="Kinase-like_dom_sf"/>
</dbReference>
<dbReference type="PROSITE" id="PS00109">
    <property type="entry name" value="PROTEIN_KINASE_TYR"/>
    <property type="match status" value="1"/>
</dbReference>
<keyword evidence="5" id="KW-1185">Reference proteome</keyword>
<dbReference type="AlphaFoldDB" id="A0AAN6PFV3"/>
<dbReference type="Gene3D" id="1.10.510.10">
    <property type="entry name" value="Transferase(Phosphotransferase) domain 1"/>
    <property type="match status" value="1"/>
</dbReference>
<reference evidence="5" key="1">
    <citation type="journal article" date="2023" name="Mol. Phylogenet. Evol.">
        <title>Genome-scale phylogeny and comparative genomics of the fungal order Sordariales.</title>
        <authorList>
            <person name="Hensen N."/>
            <person name="Bonometti L."/>
            <person name="Westerberg I."/>
            <person name="Brannstrom I.O."/>
            <person name="Guillou S."/>
            <person name="Cros-Aarteil S."/>
            <person name="Calhoun S."/>
            <person name="Haridas S."/>
            <person name="Kuo A."/>
            <person name="Mondo S."/>
            <person name="Pangilinan J."/>
            <person name="Riley R."/>
            <person name="LaButti K."/>
            <person name="Andreopoulos B."/>
            <person name="Lipzen A."/>
            <person name="Chen C."/>
            <person name="Yan M."/>
            <person name="Daum C."/>
            <person name="Ng V."/>
            <person name="Clum A."/>
            <person name="Steindorff A."/>
            <person name="Ohm R.A."/>
            <person name="Martin F."/>
            <person name="Silar P."/>
            <person name="Natvig D.O."/>
            <person name="Lalanne C."/>
            <person name="Gautier V."/>
            <person name="Ament-Velasquez S.L."/>
            <person name="Kruys A."/>
            <person name="Hutchinson M.I."/>
            <person name="Powell A.J."/>
            <person name="Barry K."/>
            <person name="Miller A.N."/>
            <person name="Grigoriev I.V."/>
            <person name="Debuchy R."/>
            <person name="Gladieux P."/>
            <person name="Hiltunen Thoren M."/>
            <person name="Johannesson H."/>
        </authorList>
    </citation>
    <scope>NUCLEOTIDE SEQUENCE [LARGE SCALE GENOMIC DNA]</scope>
    <source>
        <strain evidence="5">CBS 284.82</strain>
    </source>
</reference>
<gene>
    <name evidence="4" type="ORF">C8A01DRAFT_46470</name>
</gene>
<evidence type="ECO:0000256" key="2">
    <source>
        <dbReference type="ARBA" id="ARBA00047899"/>
    </source>
</evidence>
<protein>
    <recommendedName>
        <fullName evidence="1">non-specific serine/threonine protein kinase</fullName>
        <ecNumber evidence="1">2.7.11.1</ecNumber>
    </recommendedName>
</protein>
<evidence type="ECO:0000256" key="1">
    <source>
        <dbReference type="ARBA" id="ARBA00012513"/>
    </source>
</evidence>
<dbReference type="InterPro" id="IPR008266">
    <property type="entry name" value="Tyr_kinase_AS"/>
</dbReference>
<comment type="catalytic activity">
    <reaction evidence="2">
        <text>L-threonyl-[protein] + ATP = O-phospho-L-threonyl-[protein] + ADP + H(+)</text>
        <dbReference type="Rhea" id="RHEA:46608"/>
        <dbReference type="Rhea" id="RHEA-COMP:11060"/>
        <dbReference type="Rhea" id="RHEA-COMP:11605"/>
        <dbReference type="ChEBI" id="CHEBI:15378"/>
        <dbReference type="ChEBI" id="CHEBI:30013"/>
        <dbReference type="ChEBI" id="CHEBI:30616"/>
        <dbReference type="ChEBI" id="CHEBI:61977"/>
        <dbReference type="ChEBI" id="CHEBI:456216"/>
        <dbReference type="EC" id="2.7.11.1"/>
    </reaction>
</comment>
<keyword evidence="4" id="KW-0808">Transferase</keyword>
<evidence type="ECO:0000313" key="4">
    <source>
        <dbReference type="EMBL" id="KAK4040151.1"/>
    </source>
</evidence>
<keyword evidence="4" id="KW-0418">Kinase</keyword>
<dbReference type="GO" id="GO:0004674">
    <property type="term" value="F:protein serine/threonine kinase activity"/>
    <property type="evidence" value="ECO:0007669"/>
    <property type="project" value="UniProtKB-EC"/>
</dbReference>
<sequence>MATTTTDADMFSQEVARLRAEYQAKRQQSNAFPPAGRPILDMELAPGDKPAVGIWYEDGTKLGQYVRLFDIPGTLWGDILGLERPLPAVKGHYEIEGDVIRSLDKCPNHPTEPEDDFEDVSDLTAKLPLIDVDSSKHFTKKGKYRSEIENLLKCQGGSCPGALLSPHLLILHIIDALSCLHALGIVHRDLRIDNCLFTPDGSRLVVCDLESRWGQRAAPEVAFDGGVDDSGWTTRSDVYDIGNCIKCMVYANAPITNQVEWPVTEPLQAVVEACMRKSPDDRPSLLELREMVEAIPVDGR</sequence>
<dbReference type="EMBL" id="MU854383">
    <property type="protein sequence ID" value="KAK4040151.1"/>
    <property type="molecule type" value="Genomic_DNA"/>
</dbReference>
<dbReference type="EC" id="2.7.11.1" evidence="1"/>
<evidence type="ECO:0000256" key="3">
    <source>
        <dbReference type="ARBA" id="ARBA00048679"/>
    </source>
</evidence>
<comment type="caution">
    <text evidence="4">The sequence shown here is derived from an EMBL/GenBank/DDBJ whole genome shotgun (WGS) entry which is preliminary data.</text>
</comment>
<dbReference type="SUPFAM" id="SSF56112">
    <property type="entry name" value="Protein kinase-like (PK-like)"/>
    <property type="match status" value="1"/>
</dbReference>
<accession>A0AAN6PFV3</accession>
<organism evidence="4 5">
    <name type="scientific">Parachaetomium inaequale</name>
    <dbReference type="NCBI Taxonomy" id="2588326"/>
    <lineage>
        <taxon>Eukaryota</taxon>
        <taxon>Fungi</taxon>
        <taxon>Dikarya</taxon>
        <taxon>Ascomycota</taxon>
        <taxon>Pezizomycotina</taxon>
        <taxon>Sordariomycetes</taxon>
        <taxon>Sordariomycetidae</taxon>
        <taxon>Sordariales</taxon>
        <taxon>Chaetomiaceae</taxon>
        <taxon>Parachaetomium</taxon>
    </lineage>
</organism>
<name>A0AAN6PFV3_9PEZI</name>
<evidence type="ECO:0000313" key="5">
    <source>
        <dbReference type="Proteomes" id="UP001303115"/>
    </source>
</evidence>
<proteinExistence type="predicted"/>
<dbReference type="Proteomes" id="UP001303115">
    <property type="component" value="Unassembled WGS sequence"/>
</dbReference>